<evidence type="ECO:0000313" key="12">
    <source>
        <dbReference type="Proteomes" id="UP000245283"/>
    </source>
</evidence>
<comment type="similarity">
    <text evidence="2">Belongs to the binding-protein-dependent transport system permease family. HisMQ subfamily.</text>
</comment>
<evidence type="ECO:0000256" key="6">
    <source>
        <dbReference type="ARBA" id="ARBA00022970"/>
    </source>
</evidence>
<dbReference type="Gene3D" id="1.10.3720.10">
    <property type="entry name" value="MetI-like"/>
    <property type="match status" value="1"/>
</dbReference>
<evidence type="ECO:0000256" key="8">
    <source>
        <dbReference type="ARBA" id="ARBA00023136"/>
    </source>
</evidence>
<dbReference type="Pfam" id="PF00528">
    <property type="entry name" value="BPD_transp_1"/>
    <property type="match status" value="1"/>
</dbReference>
<dbReference type="SUPFAM" id="SSF161098">
    <property type="entry name" value="MetI-like"/>
    <property type="match status" value="1"/>
</dbReference>
<evidence type="ECO:0000256" key="9">
    <source>
        <dbReference type="RuleBase" id="RU363032"/>
    </source>
</evidence>
<keyword evidence="7 9" id="KW-1133">Transmembrane helix</keyword>
<organism evidence="11 12">
    <name type="scientific">Ancrocorticia populi</name>
    <dbReference type="NCBI Taxonomy" id="2175228"/>
    <lineage>
        <taxon>Bacteria</taxon>
        <taxon>Bacillati</taxon>
        <taxon>Actinomycetota</taxon>
        <taxon>Actinomycetes</taxon>
        <taxon>Actinomycetales</taxon>
        <taxon>Actinomycetaceae</taxon>
        <taxon>Ancrocorticia</taxon>
    </lineage>
</organism>
<dbReference type="EMBL" id="QETB01000004">
    <property type="protein sequence ID" value="PWF26111.1"/>
    <property type="molecule type" value="Genomic_DNA"/>
</dbReference>
<name>A0A2V1KAY4_9ACTO</name>
<keyword evidence="3 9" id="KW-0813">Transport</keyword>
<sequence length="215" mass="23957">MDFSIIAEYLPRYFDATLLTLRIAFFGTVYALILGLVCSLVQYLRVPVARQIVNAYVELSRNTPLLVQLFFIYFGLPKLGIVWSSENCAIIGLTFLGGSYMAEAFRSGFESVEKIQMESARSLGMKTSTAIRYVLLPQALAVALPGITANIVFLIKETSVVSIIALPDLMFVTKDIIGTDYNTWIALGMLVVFYLIILLPISLIAGKVERRMRHV</sequence>
<accession>A0A2V1KAY4</accession>
<proteinExistence type="inferred from homology"/>
<evidence type="ECO:0000256" key="2">
    <source>
        <dbReference type="ARBA" id="ARBA00010072"/>
    </source>
</evidence>
<dbReference type="InterPro" id="IPR010065">
    <property type="entry name" value="AA_ABC_transptr_permease_3TM"/>
</dbReference>
<feature type="transmembrane region" description="Helical" evidence="9">
    <location>
        <begin position="20"/>
        <end position="44"/>
    </location>
</feature>
<dbReference type="NCBIfam" id="TIGR01726">
    <property type="entry name" value="HEQRo_perm_3TM"/>
    <property type="match status" value="1"/>
</dbReference>
<dbReference type="CDD" id="cd06261">
    <property type="entry name" value="TM_PBP2"/>
    <property type="match status" value="1"/>
</dbReference>
<feature type="domain" description="ABC transmembrane type-1" evidence="10">
    <location>
        <begin position="17"/>
        <end position="202"/>
    </location>
</feature>
<keyword evidence="8 9" id="KW-0472">Membrane</keyword>
<feature type="transmembrane region" description="Helical" evidence="9">
    <location>
        <begin position="184"/>
        <end position="205"/>
    </location>
</feature>
<dbReference type="OrthoDB" id="3181282at2"/>
<gene>
    <name evidence="11" type="ORF">DD236_08490</name>
</gene>
<comment type="subcellular location">
    <subcellularLocation>
        <location evidence="1 9">Cell membrane</location>
        <topology evidence="1 9">Multi-pass membrane protein</topology>
    </subcellularLocation>
</comment>
<keyword evidence="6" id="KW-0029">Amino-acid transport</keyword>
<dbReference type="AlphaFoldDB" id="A0A2V1KAY4"/>
<dbReference type="PANTHER" id="PTHR30614">
    <property type="entry name" value="MEMBRANE COMPONENT OF AMINO ACID ABC TRANSPORTER"/>
    <property type="match status" value="1"/>
</dbReference>
<dbReference type="InterPro" id="IPR035906">
    <property type="entry name" value="MetI-like_sf"/>
</dbReference>
<evidence type="ECO:0000259" key="10">
    <source>
        <dbReference type="PROSITE" id="PS50928"/>
    </source>
</evidence>
<protein>
    <submittedName>
        <fullName evidence="11">Polar amino acid ABC transporter permease</fullName>
    </submittedName>
</protein>
<evidence type="ECO:0000313" key="11">
    <source>
        <dbReference type="EMBL" id="PWF26111.1"/>
    </source>
</evidence>
<feature type="transmembrane region" description="Helical" evidence="9">
    <location>
        <begin position="65"/>
        <end position="83"/>
    </location>
</feature>
<dbReference type="PROSITE" id="PS50928">
    <property type="entry name" value="ABC_TM1"/>
    <property type="match status" value="1"/>
</dbReference>
<evidence type="ECO:0000256" key="4">
    <source>
        <dbReference type="ARBA" id="ARBA00022475"/>
    </source>
</evidence>
<dbReference type="Proteomes" id="UP000245283">
    <property type="component" value="Unassembled WGS sequence"/>
</dbReference>
<evidence type="ECO:0000256" key="5">
    <source>
        <dbReference type="ARBA" id="ARBA00022692"/>
    </source>
</evidence>
<dbReference type="GO" id="GO:0043190">
    <property type="term" value="C:ATP-binding cassette (ABC) transporter complex"/>
    <property type="evidence" value="ECO:0007669"/>
    <property type="project" value="InterPro"/>
</dbReference>
<keyword evidence="5 9" id="KW-0812">Transmembrane</keyword>
<dbReference type="InterPro" id="IPR043429">
    <property type="entry name" value="ArtM/GltK/GlnP/TcyL/YhdX-like"/>
</dbReference>
<keyword evidence="4" id="KW-1003">Cell membrane</keyword>
<dbReference type="PANTHER" id="PTHR30614:SF37">
    <property type="entry name" value="AMINO-ACID ABC TRANSPORTER PERMEASE PROTEIN YHDX-RELATED"/>
    <property type="match status" value="1"/>
</dbReference>
<keyword evidence="12" id="KW-1185">Reference proteome</keyword>
<evidence type="ECO:0000256" key="7">
    <source>
        <dbReference type="ARBA" id="ARBA00022989"/>
    </source>
</evidence>
<dbReference type="RefSeq" id="WP_109093938.1">
    <property type="nucleotide sequence ID" value="NZ_JBQDFL010000028.1"/>
</dbReference>
<dbReference type="GO" id="GO:0006865">
    <property type="term" value="P:amino acid transport"/>
    <property type="evidence" value="ECO:0007669"/>
    <property type="project" value="UniProtKB-KW"/>
</dbReference>
<feature type="transmembrane region" description="Helical" evidence="9">
    <location>
        <begin position="130"/>
        <end position="155"/>
    </location>
</feature>
<comment type="caution">
    <text evidence="11">The sequence shown here is derived from an EMBL/GenBank/DDBJ whole genome shotgun (WGS) entry which is preliminary data.</text>
</comment>
<evidence type="ECO:0000256" key="1">
    <source>
        <dbReference type="ARBA" id="ARBA00004651"/>
    </source>
</evidence>
<reference evidence="12" key="1">
    <citation type="submission" date="2018-05" db="EMBL/GenBank/DDBJ databases">
        <authorList>
            <person name="Li Y."/>
        </authorList>
    </citation>
    <scope>NUCLEOTIDE SEQUENCE [LARGE SCALE GENOMIC DNA]</scope>
    <source>
        <strain evidence="12">sk1b4</strain>
    </source>
</reference>
<dbReference type="InterPro" id="IPR000515">
    <property type="entry name" value="MetI-like"/>
</dbReference>
<dbReference type="GO" id="GO:0022857">
    <property type="term" value="F:transmembrane transporter activity"/>
    <property type="evidence" value="ECO:0007669"/>
    <property type="project" value="InterPro"/>
</dbReference>
<evidence type="ECO:0000256" key="3">
    <source>
        <dbReference type="ARBA" id="ARBA00022448"/>
    </source>
</evidence>